<dbReference type="HOGENOM" id="CLU_012358_2_3_12"/>
<keyword evidence="2 5" id="KW-0378">Hydrolase</keyword>
<evidence type="ECO:0000259" key="4">
    <source>
        <dbReference type="Pfam" id="PF01979"/>
    </source>
</evidence>
<dbReference type="Gene3D" id="3.20.20.140">
    <property type="entry name" value="Metal-dependent hydrolases"/>
    <property type="match status" value="1"/>
</dbReference>
<dbReference type="STRING" id="158190.SpiGrapes_3156"/>
<dbReference type="SUPFAM" id="SSF51338">
    <property type="entry name" value="Composite domain of metallo-dependent hydrolases"/>
    <property type="match status" value="1"/>
</dbReference>
<evidence type="ECO:0000256" key="3">
    <source>
        <dbReference type="ARBA" id="ARBA00022833"/>
    </source>
</evidence>
<dbReference type="AlphaFoldDB" id="G8QQH2"/>
<evidence type="ECO:0000256" key="1">
    <source>
        <dbReference type="ARBA" id="ARBA00022723"/>
    </source>
</evidence>
<dbReference type="Pfam" id="PF01979">
    <property type="entry name" value="Amidohydro_1"/>
    <property type="match status" value="1"/>
</dbReference>
<dbReference type="KEGG" id="sgp:SpiGrapes_3156"/>
<evidence type="ECO:0000256" key="2">
    <source>
        <dbReference type="ARBA" id="ARBA00022801"/>
    </source>
</evidence>
<dbReference type="OrthoDB" id="9807210at2"/>
<dbReference type="eggNOG" id="COG0402">
    <property type="taxonomic scope" value="Bacteria"/>
</dbReference>
<dbReference type="Gene3D" id="2.30.40.10">
    <property type="entry name" value="Urease, subunit C, domain 1"/>
    <property type="match status" value="1"/>
</dbReference>
<dbReference type="GO" id="GO:0019239">
    <property type="term" value="F:deaminase activity"/>
    <property type="evidence" value="ECO:0007669"/>
    <property type="project" value="UniProtKB-ARBA"/>
</dbReference>
<sequence length="462" mass="50759">MKSSILLKNIFCLQLSFDGPQYRGADLLIVGNKVAKMQPEGGLIAPEGARVIDCSRHVVIPGLVNTHHHFYQTLTRNHPAVQNAKLFDWLKFLYDVWKYVDDEAVYYSSMLAMAELMKTGCTCTTDHHYLYPRNFKGDLMGLQFEAADKLGMRFSPTRGSMSLSKKDGGLPPDSVVQTTDEILADSERCILKYHDDAPDAMHKIALAPCSPFSVTKDLMSETAILARKYGVRLHTHLCETADEADFCQSMYGMRPVALMEECGLIGNDVFYAHGIHFNDEELKVLQNTGTHIAHCPSSNMRLGSGICRVQDMLKMGINVGVAVDGSASNDSSDMLNEVRMAMLLQRVKYGSDALTASEAFTMGTINGAKMLNFGNVGCLFEGWAADMAIFDVSTLPYAGSQSDPVASLLFCGTDHNTDYTIINGKVVVDQRRLVGFDEQALADKANAISKKLMDKAARGEAV</sequence>
<dbReference type="PANTHER" id="PTHR43794">
    <property type="entry name" value="AMINOHYDROLASE SSNA-RELATED"/>
    <property type="match status" value="1"/>
</dbReference>
<dbReference type="SUPFAM" id="SSF51556">
    <property type="entry name" value="Metallo-dependent hydrolases"/>
    <property type="match status" value="1"/>
</dbReference>
<dbReference type="EMBL" id="CP003155">
    <property type="protein sequence ID" value="AEV30902.1"/>
    <property type="molecule type" value="Genomic_DNA"/>
</dbReference>
<dbReference type="GO" id="GO:0046872">
    <property type="term" value="F:metal ion binding"/>
    <property type="evidence" value="ECO:0007669"/>
    <property type="project" value="UniProtKB-KW"/>
</dbReference>
<name>G8QQH2_SPHPG</name>
<accession>G8QQH2</accession>
<dbReference type="InterPro" id="IPR050287">
    <property type="entry name" value="MTA/SAH_deaminase"/>
</dbReference>
<gene>
    <name evidence="5" type="ordered locus">SpiGrapes_3156</name>
</gene>
<dbReference type="InterPro" id="IPR032466">
    <property type="entry name" value="Metal_Hydrolase"/>
</dbReference>
<dbReference type="RefSeq" id="WP_014271741.1">
    <property type="nucleotide sequence ID" value="NC_016633.1"/>
</dbReference>
<keyword evidence="3" id="KW-0862">Zinc</keyword>
<dbReference type="Proteomes" id="UP000005632">
    <property type="component" value="Chromosome"/>
</dbReference>
<protein>
    <submittedName>
        <fullName evidence="5">Cytosine deaminase-like metal-dependent hydrolase</fullName>
    </submittedName>
</protein>
<dbReference type="CDD" id="cd01298">
    <property type="entry name" value="ATZ_TRZ_like"/>
    <property type="match status" value="1"/>
</dbReference>
<dbReference type="PANTHER" id="PTHR43794:SF11">
    <property type="entry name" value="AMIDOHYDROLASE-RELATED DOMAIN-CONTAINING PROTEIN"/>
    <property type="match status" value="1"/>
</dbReference>
<dbReference type="NCBIfam" id="NF006055">
    <property type="entry name" value="PRK08203.1"/>
    <property type="match status" value="1"/>
</dbReference>
<keyword evidence="1" id="KW-0479">Metal-binding</keyword>
<dbReference type="GO" id="GO:0016814">
    <property type="term" value="F:hydrolase activity, acting on carbon-nitrogen (but not peptide) bonds, in cyclic amidines"/>
    <property type="evidence" value="ECO:0007669"/>
    <property type="project" value="UniProtKB-ARBA"/>
</dbReference>
<keyword evidence="6" id="KW-1185">Reference proteome</keyword>
<reference evidence="5 6" key="1">
    <citation type="submission" date="2011-11" db="EMBL/GenBank/DDBJ databases">
        <title>Complete sequence of Spirochaeta sp. grapes.</title>
        <authorList>
            <consortium name="US DOE Joint Genome Institute"/>
            <person name="Lucas S."/>
            <person name="Han J."/>
            <person name="Lapidus A."/>
            <person name="Cheng J.-F."/>
            <person name="Goodwin L."/>
            <person name="Pitluck S."/>
            <person name="Peters L."/>
            <person name="Ovchinnikova G."/>
            <person name="Munk A.C."/>
            <person name="Detter J.C."/>
            <person name="Han C."/>
            <person name="Tapia R."/>
            <person name="Land M."/>
            <person name="Hauser L."/>
            <person name="Kyrpides N."/>
            <person name="Ivanova N."/>
            <person name="Pagani I."/>
            <person name="Ritalahtilisa K."/>
            <person name="Loeffler F."/>
            <person name="Woyke T."/>
        </authorList>
    </citation>
    <scope>NUCLEOTIDE SEQUENCE [LARGE SCALE GENOMIC DNA]</scope>
    <source>
        <strain evidence="6">ATCC BAA-1885 / DSM 22778 / Grapes</strain>
    </source>
</reference>
<proteinExistence type="predicted"/>
<evidence type="ECO:0000313" key="5">
    <source>
        <dbReference type="EMBL" id="AEV30902.1"/>
    </source>
</evidence>
<dbReference type="InterPro" id="IPR011059">
    <property type="entry name" value="Metal-dep_hydrolase_composite"/>
</dbReference>
<dbReference type="InterPro" id="IPR006680">
    <property type="entry name" value="Amidohydro-rel"/>
</dbReference>
<feature type="domain" description="Amidohydrolase-related" evidence="4">
    <location>
        <begin position="58"/>
        <end position="427"/>
    </location>
</feature>
<organism evidence="5 6">
    <name type="scientific">Sphaerochaeta pleomorpha (strain ATCC BAA-1885 / DSM 22778 / Grapes)</name>
    <dbReference type="NCBI Taxonomy" id="158190"/>
    <lineage>
        <taxon>Bacteria</taxon>
        <taxon>Pseudomonadati</taxon>
        <taxon>Spirochaetota</taxon>
        <taxon>Spirochaetia</taxon>
        <taxon>Spirochaetales</taxon>
        <taxon>Sphaerochaetaceae</taxon>
        <taxon>Sphaerochaeta</taxon>
    </lineage>
</organism>
<evidence type="ECO:0000313" key="6">
    <source>
        <dbReference type="Proteomes" id="UP000005632"/>
    </source>
</evidence>
<dbReference type="FunFam" id="3.20.20.140:FF:000014">
    <property type="entry name" value="5-methylthioadenosine/S-adenosylhomocysteine deaminase"/>
    <property type="match status" value="1"/>
</dbReference>